<feature type="active site" description="Proton acceptor" evidence="1">
    <location>
        <position position="19"/>
    </location>
</feature>
<sequence>MKSKLYIRTDGSPAIGLGHLVRCIALAKMLDDSFNIHFACKQVPGSIITEIEDAGFVFLLLEHDNDLLSLLSPDDLIVIDSYEIESDYQKAIKEIGCQLISIDDLHEKPTFADLILNHTPCVSPQEYEARPYTQFALGPSYALIRPPFLELARQSRRQAGDGSVLICFGGSDSRNLTKVALNVVSTFSQFKNICIITGAAYRHQESLADLVNKQANVVHYHNIRAEEMAQRMAESDLCIVPASGILTEALTSGAKIISGMYVDNQRFVFENYKKANAFISAENFSEENLFAAVKNYLSQEHVSNAPLVDGKSGERIKKHFQQLANEQFFQLRGLTSEDAELTYQWASDQKVRQYSLNKSTIQFNEHTAWLARKLTDPKCIFYIALFCGKPVGSIRFDLSDQEAVISYLLDPDYHGQGLGAVMLKKGILSLCEVTGHKITQVSGIVMPENISSCKTFERFGFEKQVEGENYKYTMNIHDENRNI</sequence>
<dbReference type="Pfam" id="PF13302">
    <property type="entry name" value="Acetyltransf_3"/>
    <property type="match status" value="1"/>
</dbReference>
<evidence type="ECO:0000313" key="5">
    <source>
        <dbReference type="Proteomes" id="UP000190897"/>
    </source>
</evidence>
<dbReference type="SUPFAM" id="SSF55729">
    <property type="entry name" value="Acyl-CoA N-acyltransferases (Nat)"/>
    <property type="match status" value="1"/>
</dbReference>
<dbReference type="PROSITE" id="PS51186">
    <property type="entry name" value="GNAT"/>
    <property type="match status" value="1"/>
</dbReference>
<accession>A0A1T5CK68</accession>
<evidence type="ECO:0000313" key="4">
    <source>
        <dbReference type="EMBL" id="SKB59888.1"/>
    </source>
</evidence>
<dbReference type="PANTHER" id="PTHR43415:SF3">
    <property type="entry name" value="GNAT-FAMILY ACETYLTRANSFERASE"/>
    <property type="match status" value="1"/>
</dbReference>
<evidence type="ECO:0000256" key="1">
    <source>
        <dbReference type="PIRSR" id="PIRSR620023-1"/>
    </source>
</evidence>
<dbReference type="Gene3D" id="3.40.630.30">
    <property type="match status" value="1"/>
</dbReference>
<dbReference type="Gene3D" id="3.40.50.2000">
    <property type="entry name" value="Glycogen Phosphorylase B"/>
    <property type="match status" value="1"/>
</dbReference>
<dbReference type="GO" id="GO:0016747">
    <property type="term" value="F:acyltransferase activity, transferring groups other than amino-acyl groups"/>
    <property type="evidence" value="ECO:0007669"/>
    <property type="project" value="InterPro"/>
</dbReference>
<dbReference type="Proteomes" id="UP000190897">
    <property type="component" value="Unassembled WGS sequence"/>
</dbReference>
<protein>
    <submittedName>
        <fullName evidence="4">UDP-2,4-diacetamido-2,4,6-trideoxy-beta-L-altropyranose hydrolase</fullName>
    </submittedName>
</protein>
<keyword evidence="5" id="KW-1185">Reference proteome</keyword>
<gene>
    <name evidence="4" type="ORF">SAMN05660293_01318</name>
</gene>
<keyword evidence="4" id="KW-0378">Hydrolase</keyword>
<reference evidence="5" key="1">
    <citation type="submission" date="2017-02" db="EMBL/GenBank/DDBJ databases">
        <authorList>
            <person name="Varghese N."/>
            <person name="Submissions S."/>
        </authorList>
    </citation>
    <scope>NUCLEOTIDE SEQUENCE [LARGE SCALE GENOMIC DNA]</scope>
    <source>
        <strain evidence="5">DSM 22270</strain>
    </source>
</reference>
<feature type="binding site" evidence="2">
    <location>
        <position position="145"/>
    </location>
    <ligand>
        <name>substrate</name>
    </ligand>
</feature>
<dbReference type="OrthoDB" id="6290225at2"/>
<evidence type="ECO:0000256" key="2">
    <source>
        <dbReference type="PIRSR" id="PIRSR620023-2"/>
    </source>
</evidence>
<dbReference type="EMBL" id="FUZA01000001">
    <property type="protein sequence ID" value="SKB59888.1"/>
    <property type="molecule type" value="Genomic_DNA"/>
</dbReference>
<dbReference type="PANTHER" id="PTHR43415">
    <property type="entry name" value="SPERMIDINE N(1)-ACETYLTRANSFERASE"/>
    <property type="match status" value="1"/>
</dbReference>
<dbReference type="Gene3D" id="3.40.50.11190">
    <property type="match status" value="1"/>
</dbReference>
<dbReference type="CDD" id="cd04301">
    <property type="entry name" value="NAT_SF"/>
    <property type="match status" value="1"/>
</dbReference>
<proteinExistence type="predicted"/>
<dbReference type="InterPro" id="IPR000182">
    <property type="entry name" value="GNAT_dom"/>
</dbReference>
<dbReference type="GO" id="GO:0016787">
    <property type="term" value="F:hydrolase activity"/>
    <property type="evidence" value="ECO:0007669"/>
    <property type="project" value="UniProtKB-KW"/>
</dbReference>
<organism evidence="4 5">
    <name type="scientific">Dyadobacter psychrophilus</name>
    <dbReference type="NCBI Taxonomy" id="651661"/>
    <lineage>
        <taxon>Bacteria</taxon>
        <taxon>Pseudomonadati</taxon>
        <taxon>Bacteroidota</taxon>
        <taxon>Cytophagia</taxon>
        <taxon>Cytophagales</taxon>
        <taxon>Spirosomataceae</taxon>
        <taxon>Dyadobacter</taxon>
    </lineage>
</organism>
<dbReference type="AlphaFoldDB" id="A0A1T5CK68"/>
<dbReference type="InterPro" id="IPR020023">
    <property type="entry name" value="PseG"/>
</dbReference>
<evidence type="ECO:0000259" key="3">
    <source>
        <dbReference type="PROSITE" id="PS51186"/>
    </source>
</evidence>
<dbReference type="RefSeq" id="WP_082213793.1">
    <property type="nucleotide sequence ID" value="NZ_FUZA01000001.1"/>
</dbReference>
<dbReference type="STRING" id="651661.SAMN05660293_01318"/>
<dbReference type="InterPro" id="IPR016181">
    <property type="entry name" value="Acyl_CoA_acyltransferase"/>
</dbReference>
<dbReference type="SUPFAM" id="SSF53756">
    <property type="entry name" value="UDP-Glycosyltransferase/glycogen phosphorylase"/>
    <property type="match status" value="1"/>
</dbReference>
<name>A0A1T5CK68_9BACT</name>
<feature type="domain" description="N-acetyltransferase" evidence="3">
    <location>
        <begin position="329"/>
        <end position="479"/>
    </location>
</feature>
<dbReference type="NCBIfam" id="TIGR03590">
    <property type="entry name" value="PseG"/>
    <property type="match status" value="1"/>
</dbReference>
<feature type="binding site" evidence="2">
    <location>
        <position position="248"/>
    </location>
    <ligand>
        <name>substrate</name>
    </ligand>
</feature>